<dbReference type="Proteomes" id="UP001596071">
    <property type="component" value="Unassembled WGS sequence"/>
</dbReference>
<accession>A0ABW0TTA3</accession>
<dbReference type="EMBL" id="JBHSNP010000008">
    <property type="protein sequence ID" value="MFC5602256.1"/>
    <property type="molecule type" value="Genomic_DNA"/>
</dbReference>
<name>A0ABW0TTA3_9BACL</name>
<protein>
    <submittedName>
        <fullName evidence="1">Protein phosphatase 2C domain-containing protein</fullName>
    </submittedName>
</protein>
<keyword evidence="2" id="KW-1185">Reference proteome</keyword>
<dbReference type="Gene3D" id="3.60.40.10">
    <property type="entry name" value="PPM-type phosphatase domain"/>
    <property type="match status" value="1"/>
</dbReference>
<gene>
    <name evidence="1" type="ORF">ACFPTP_03215</name>
</gene>
<reference evidence="2" key="1">
    <citation type="journal article" date="2019" name="Int. J. Syst. Evol. Microbiol.">
        <title>The Global Catalogue of Microorganisms (GCM) 10K type strain sequencing project: providing services to taxonomists for standard genome sequencing and annotation.</title>
        <authorList>
            <consortium name="The Broad Institute Genomics Platform"/>
            <consortium name="The Broad Institute Genome Sequencing Center for Infectious Disease"/>
            <person name="Wu L."/>
            <person name="Ma J."/>
        </authorList>
    </citation>
    <scope>NUCLEOTIDE SEQUENCE [LARGE SCALE GENOMIC DNA]</scope>
    <source>
        <strain evidence="2">KACC 11299</strain>
    </source>
</reference>
<evidence type="ECO:0000313" key="1">
    <source>
        <dbReference type="EMBL" id="MFC5602256.1"/>
    </source>
</evidence>
<dbReference type="InterPro" id="IPR036457">
    <property type="entry name" value="PPM-type-like_dom_sf"/>
</dbReference>
<proteinExistence type="predicted"/>
<sequence length="265" mass="30298">MDNRFSWVGSEKNFIDSKDIQSIGCMTVGRFGGNSSAGQYKNEDGCIVWVEEDWEFAVILDAHDSAESAELIIHTLEEFEHELIESTSKPGFHHVQKKLFDIFQSDEFLDQCKQVKGETACLICIRKENYLWWFSVGDCVVFVFHPDFMALNQFQLNQRQFYEWIGQVNTFDKAVTCFSSGVRELRKGVNRIFMTTDGLLECPGEPFSDPIDLAESLDTDRLEVAFTLILNEIERNNVRDSTTMIGWTVDVSQQGSIPSDVVENK</sequence>
<evidence type="ECO:0000313" key="2">
    <source>
        <dbReference type="Proteomes" id="UP001596071"/>
    </source>
</evidence>
<dbReference type="RefSeq" id="WP_381442150.1">
    <property type="nucleotide sequence ID" value="NZ_JBHSNP010000008.1"/>
</dbReference>
<comment type="caution">
    <text evidence="1">The sequence shown here is derived from an EMBL/GenBank/DDBJ whole genome shotgun (WGS) entry which is preliminary data.</text>
</comment>
<organism evidence="1 2">
    <name type="scientific">Sporosarcina koreensis</name>
    <dbReference type="NCBI Taxonomy" id="334735"/>
    <lineage>
        <taxon>Bacteria</taxon>
        <taxon>Bacillati</taxon>
        <taxon>Bacillota</taxon>
        <taxon>Bacilli</taxon>
        <taxon>Bacillales</taxon>
        <taxon>Caryophanaceae</taxon>
        <taxon>Sporosarcina</taxon>
    </lineage>
</organism>
<dbReference type="SUPFAM" id="SSF81606">
    <property type="entry name" value="PP2C-like"/>
    <property type="match status" value="1"/>
</dbReference>